<keyword evidence="1" id="KW-1133">Transmembrane helix</keyword>
<dbReference type="NCBIfam" id="TIGR01451">
    <property type="entry name" value="B_ant_repeat"/>
    <property type="match status" value="2"/>
</dbReference>
<name>A0A411HKD5_9GAMM</name>
<proteinExistence type="predicted"/>
<dbReference type="Pfam" id="PF01345">
    <property type="entry name" value="DUF11"/>
    <property type="match status" value="3"/>
</dbReference>
<dbReference type="OrthoDB" id="5496666at2"/>
<sequence length="799" mass="79725">MKRITLLCAFFALAQFAHADVYVLETDGLVAKGKPHLAAGSVAGANPINAHIAKPGEKHHGIPLGGIHPSATGSQQLIDASGLKYFINTNITFSTTSSASGAMSEASYTHAVAATTSGGGVTGAILDDSFDGYNTLCVSLNGTLANCATGNANFTIYNQNGASTNECNGRQIVFPTKVVGGLNVSRKVYVPTDDSFARWLNIVTNTSGAPLTFGLITANNLGSDNNTLITGSSSGTIPPTIADNWVATFQNFSGTTSSDPRLGHVLQGPGAATPLSGINFANGDDNPWWAYTVTLNPGETKILMNYVTALGSKAAAATQAAALTALPYTSLECLTAAEKLQVSNFAIPTPTAIQATKTYSGETFVGGTGIYTVVLTNTGGTAQQDNPGDEFTDVLPANLTLVSATATSGTATTAASTAHWNGSLAPAASVTITINVAIASGAVGSTVSNQGTAFFDADGNGTNEASTLTDDPAISGGALPDPTNFVITGGSIISGTKTVSGTYVVGNTVTYTVVLTNSGAGPQADNPGNEFSDVLPATLQLVSATATSGTAVGNVGTNTVTWNGALAASSSVTITINGTILPSAAGQNVSNQGTISYDSDGNGTNDASAVTDDPAVGGAADPTVFAVTGGANVAGTKSVSGTFTIGNTVTYNIVLTNNGAGPQADNPGSEFTDVLPATLQLVSASATSGTAVGNVGTNTATWDGALASSASVTITITATILPSAAGHTVSNQGAISYDSDGNGSNDAAAATSFPGGVGPTVFLVAALPAVAIPSSTTMSLAWLALAFAALAFFALRRRI</sequence>
<feature type="domain" description="DUF11" evidence="3">
    <location>
        <begin position="496"/>
        <end position="611"/>
    </location>
</feature>
<evidence type="ECO:0000313" key="5">
    <source>
        <dbReference type="Proteomes" id="UP000291562"/>
    </source>
</evidence>
<dbReference type="Proteomes" id="UP000291562">
    <property type="component" value="Chromosome"/>
</dbReference>
<evidence type="ECO:0000313" key="4">
    <source>
        <dbReference type="EMBL" id="QBB70963.1"/>
    </source>
</evidence>
<dbReference type="EMBL" id="CP035704">
    <property type="protein sequence ID" value="QBB70963.1"/>
    <property type="molecule type" value="Genomic_DNA"/>
</dbReference>
<keyword evidence="5" id="KW-1185">Reference proteome</keyword>
<feature type="domain" description="DUF11" evidence="3">
    <location>
        <begin position="354"/>
        <end position="467"/>
    </location>
</feature>
<organism evidence="4 5">
    <name type="scientific">Pseudolysobacter antarcticus</name>
    <dbReference type="NCBI Taxonomy" id="2511995"/>
    <lineage>
        <taxon>Bacteria</taxon>
        <taxon>Pseudomonadati</taxon>
        <taxon>Pseudomonadota</taxon>
        <taxon>Gammaproteobacteria</taxon>
        <taxon>Lysobacterales</taxon>
        <taxon>Rhodanobacteraceae</taxon>
        <taxon>Pseudolysobacter</taxon>
    </lineage>
</organism>
<evidence type="ECO:0000256" key="1">
    <source>
        <dbReference type="SAM" id="Phobius"/>
    </source>
</evidence>
<evidence type="ECO:0000256" key="2">
    <source>
        <dbReference type="SAM" id="SignalP"/>
    </source>
</evidence>
<accession>A0A411HKD5</accession>
<protein>
    <submittedName>
        <fullName evidence="4">DUF11 domain-containing protein</fullName>
    </submittedName>
</protein>
<dbReference type="InterPro" id="IPR001434">
    <property type="entry name" value="OmcB-like_DUF11"/>
</dbReference>
<feature type="signal peptide" evidence="2">
    <location>
        <begin position="1"/>
        <end position="19"/>
    </location>
</feature>
<dbReference type="RefSeq" id="WP_129833504.1">
    <property type="nucleotide sequence ID" value="NZ_CP035704.1"/>
</dbReference>
<dbReference type="KEGG" id="xbc:ELE36_11730"/>
<keyword evidence="1" id="KW-0812">Transmembrane</keyword>
<keyword evidence="1" id="KW-0472">Membrane</keyword>
<dbReference type="InterPro" id="IPR047589">
    <property type="entry name" value="DUF11_rpt"/>
</dbReference>
<dbReference type="AlphaFoldDB" id="A0A411HKD5"/>
<reference evidence="4 5" key="1">
    <citation type="submission" date="2019-01" db="EMBL/GenBank/DDBJ databases">
        <title>Pseudolysobacter antarctica gen. nov., sp. nov., isolated from Fildes Peninsula, Antarctica.</title>
        <authorList>
            <person name="Wei Z."/>
            <person name="Peng F."/>
        </authorList>
    </citation>
    <scope>NUCLEOTIDE SEQUENCE [LARGE SCALE GENOMIC DNA]</scope>
    <source>
        <strain evidence="4 5">AQ6-296</strain>
    </source>
</reference>
<feature type="transmembrane region" description="Helical" evidence="1">
    <location>
        <begin position="777"/>
        <end position="795"/>
    </location>
</feature>
<gene>
    <name evidence="4" type="ORF">ELE36_11730</name>
</gene>
<feature type="domain" description="DUF11" evidence="3">
    <location>
        <begin position="636"/>
        <end position="751"/>
    </location>
</feature>
<keyword evidence="2" id="KW-0732">Signal</keyword>
<feature type="chain" id="PRO_5019300754" evidence="2">
    <location>
        <begin position="20"/>
        <end position="799"/>
    </location>
</feature>
<evidence type="ECO:0000259" key="3">
    <source>
        <dbReference type="Pfam" id="PF01345"/>
    </source>
</evidence>